<evidence type="ECO:0000313" key="1">
    <source>
        <dbReference type="EMBL" id="PWA92405.1"/>
    </source>
</evidence>
<proteinExistence type="predicted"/>
<dbReference type="Proteomes" id="UP000245207">
    <property type="component" value="Unassembled WGS sequence"/>
</dbReference>
<evidence type="ECO:0000313" key="2">
    <source>
        <dbReference type="Proteomes" id="UP000245207"/>
    </source>
</evidence>
<comment type="caution">
    <text evidence="1">The sequence shown here is derived from an EMBL/GenBank/DDBJ whole genome shotgun (WGS) entry which is preliminary data.</text>
</comment>
<keyword evidence="2" id="KW-1185">Reference proteome</keyword>
<reference evidence="1 2" key="1">
    <citation type="journal article" date="2018" name="Mol. Plant">
        <title>The genome of Artemisia annua provides insight into the evolution of Asteraceae family and artemisinin biosynthesis.</title>
        <authorList>
            <person name="Shen Q."/>
            <person name="Zhang L."/>
            <person name="Liao Z."/>
            <person name="Wang S."/>
            <person name="Yan T."/>
            <person name="Shi P."/>
            <person name="Liu M."/>
            <person name="Fu X."/>
            <person name="Pan Q."/>
            <person name="Wang Y."/>
            <person name="Lv Z."/>
            <person name="Lu X."/>
            <person name="Zhang F."/>
            <person name="Jiang W."/>
            <person name="Ma Y."/>
            <person name="Chen M."/>
            <person name="Hao X."/>
            <person name="Li L."/>
            <person name="Tang Y."/>
            <person name="Lv G."/>
            <person name="Zhou Y."/>
            <person name="Sun X."/>
            <person name="Brodelius P.E."/>
            <person name="Rose J.K.C."/>
            <person name="Tang K."/>
        </authorList>
    </citation>
    <scope>NUCLEOTIDE SEQUENCE [LARGE SCALE GENOMIC DNA]</scope>
    <source>
        <strain evidence="2">cv. Huhao1</strain>
        <tissue evidence="1">Leaf</tissue>
    </source>
</reference>
<organism evidence="1 2">
    <name type="scientific">Artemisia annua</name>
    <name type="common">Sweet wormwood</name>
    <dbReference type="NCBI Taxonomy" id="35608"/>
    <lineage>
        <taxon>Eukaryota</taxon>
        <taxon>Viridiplantae</taxon>
        <taxon>Streptophyta</taxon>
        <taxon>Embryophyta</taxon>
        <taxon>Tracheophyta</taxon>
        <taxon>Spermatophyta</taxon>
        <taxon>Magnoliopsida</taxon>
        <taxon>eudicotyledons</taxon>
        <taxon>Gunneridae</taxon>
        <taxon>Pentapetalae</taxon>
        <taxon>asterids</taxon>
        <taxon>campanulids</taxon>
        <taxon>Asterales</taxon>
        <taxon>Asteraceae</taxon>
        <taxon>Asteroideae</taxon>
        <taxon>Anthemideae</taxon>
        <taxon>Artemisiinae</taxon>
        <taxon>Artemisia</taxon>
    </lineage>
</organism>
<accession>A0A2U1Q353</accession>
<dbReference type="EMBL" id="PKPP01000466">
    <property type="protein sequence ID" value="PWA92405.1"/>
    <property type="molecule type" value="Genomic_DNA"/>
</dbReference>
<name>A0A2U1Q353_ARTAN</name>
<gene>
    <name evidence="1" type="ORF">CTI12_AA080110</name>
</gene>
<protein>
    <submittedName>
        <fullName evidence="1">Uncharacterized protein</fullName>
    </submittedName>
</protein>
<sequence>MPNFEQLKEVCWSNELKDCFKFVFAQDESENYGLIAKITDLCNGIRQKISKFADLIDEGQCISHFDATACVGLKCLEKAQARNGEILQALIGALELARAVRDEKREHLMLMDVRDYGSCFSCNLWVKL</sequence>
<dbReference type="AlphaFoldDB" id="A0A2U1Q353"/>